<dbReference type="InterPro" id="IPR000571">
    <property type="entry name" value="Znf_CCCH"/>
</dbReference>
<dbReference type="AlphaFoldDB" id="A0A8H5TN18"/>
<dbReference type="GO" id="GO:0043161">
    <property type="term" value="P:proteasome-mediated ubiquitin-dependent protein catabolic process"/>
    <property type="evidence" value="ECO:0007669"/>
    <property type="project" value="TreeGrafter"/>
</dbReference>
<dbReference type="InterPro" id="IPR012677">
    <property type="entry name" value="Nucleotide-bd_a/b_plait_sf"/>
</dbReference>
<evidence type="ECO:0000256" key="1">
    <source>
        <dbReference type="ARBA" id="ARBA00004906"/>
    </source>
</evidence>
<proteinExistence type="predicted"/>
<dbReference type="Proteomes" id="UP000567885">
    <property type="component" value="Unassembled WGS sequence"/>
</dbReference>
<evidence type="ECO:0000256" key="5">
    <source>
        <dbReference type="ARBA" id="ARBA00022833"/>
    </source>
</evidence>
<sequence>MGNIFGREAEIGPPPVEPEPAIRVQRQPFYYDEAYENALNLPEIPRIEPPRPCMFYARGTCTKGTACRFSHARATATPPTRPPQRPCRYFIRGHCKKAEACNFSHDQTSAQELPETTGDQDFTESWLRQLGGAWAKFGDGAAITDVSFPSDFSAIQIRNLPSTASANFVKTLLSDIGITVLTSDIRYIKPRDMPNGFAIVKVQDPAFAKTACARLHTCIDPPNLEVNSICVPIPLGIHFGQVDNRQVRCSWHRPNRTCYLYYTNKKIAAKSFLKFKNGGYKVNGTKVTTQSLVALDADQQDGRWKFQLIGLNANITEDDIVSIIPSADQPFRIVMGDLNYEIDMEMDSTLVKSMLYEIGELERWDIYDNPAARRIKAQAVFTEGSHAQAAISSLNGKELPFNSAGKLFVQLITSVKFKVSTRVYEAVKKRIDAQKPGWSLQFVRYSDLPERGFNRILKLEGEDSEKLAQAKRTLEHIIAGTVMTIDGKNIWHSHLKFGKNAYRKLQKIERDLKVVIIRDVRASNFRAFGPEDQFRQAAEALHQLIEEIESGDQNNKKKGSSIEEQRLETDCPLCFDEAEDKLRTSCGHTYCSGCFFNMCEAEATKPGDFSICCVGDSGTCTKVFEISQIQQLLLSETFENILEASFASFIRRHPADFRHCPTPDCDQVYRVSVSGKVPSLFTCARGNNSDDLERLIKVKEELEVRGM</sequence>
<keyword evidence="2 6" id="KW-0479">Metal-binding</keyword>
<dbReference type="InterPro" id="IPR018957">
    <property type="entry name" value="Znf_C3HC4_RING-type"/>
</dbReference>
<accession>A0A8H5TN18</accession>
<dbReference type="InterPro" id="IPR035979">
    <property type="entry name" value="RBD_domain_sf"/>
</dbReference>
<evidence type="ECO:0000313" key="8">
    <source>
        <dbReference type="EMBL" id="KAF5672044.1"/>
    </source>
</evidence>
<evidence type="ECO:0000259" key="7">
    <source>
        <dbReference type="PROSITE" id="PS50103"/>
    </source>
</evidence>
<evidence type="ECO:0000256" key="2">
    <source>
        <dbReference type="ARBA" id="ARBA00022723"/>
    </source>
</evidence>
<dbReference type="EMBL" id="JAAGWQ010000063">
    <property type="protein sequence ID" value="KAF5672044.1"/>
    <property type="molecule type" value="Genomic_DNA"/>
</dbReference>
<dbReference type="OrthoDB" id="1431934at2759"/>
<dbReference type="PANTHER" id="PTHR22770">
    <property type="entry name" value="UBIQUITIN CONJUGATING ENZYME 7 INTERACTING PROTEIN-RELATED"/>
    <property type="match status" value="1"/>
</dbReference>
<evidence type="ECO:0000256" key="3">
    <source>
        <dbReference type="ARBA" id="ARBA00022771"/>
    </source>
</evidence>
<dbReference type="InterPro" id="IPR051628">
    <property type="entry name" value="LUBAC_E3_Ligases"/>
</dbReference>
<dbReference type="PANTHER" id="PTHR22770:SF13">
    <property type="entry name" value="RING-TYPE DOMAIN-CONTAINING PROTEIN"/>
    <property type="match status" value="1"/>
</dbReference>
<dbReference type="InterPro" id="IPR013083">
    <property type="entry name" value="Znf_RING/FYVE/PHD"/>
</dbReference>
<feature type="domain" description="C3H1-type" evidence="7">
    <location>
        <begin position="47"/>
        <end position="74"/>
    </location>
</feature>
<reference evidence="8 9" key="1">
    <citation type="submission" date="2020-05" db="EMBL/GenBank/DDBJ databases">
        <title>Identification and distribution of gene clusters putatively required for synthesis of sphingolipid metabolism inhibitors in phylogenetically diverse species of the filamentous fungus Fusarium.</title>
        <authorList>
            <person name="Kim H.-S."/>
            <person name="Busman M."/>
            <person name="Brown D.W."/>
            <person name="Divon H."/>
            <person name="Uhlig S."/>
            <person name="Proctor R.H."/>
        </authorList>
    </citation>
    <scope>NUCLEOTIDE SEQUENCE [LARGE SCALE GENOMIC DNA]</scope>
    <source>
        <strain evidence="8 9">NRRL 20693</strain>
    </source>
</reference>
<dbReference type="GO" id="GO:0000151">
    <property type="term" value="C:ubiquitin ligase complex"/>
    <property type="evidence" value="ECO:0007669"/>
    <property type="project" value="TreeGrafter"/>
</dbReference>
<feature type="zinc finger region" description="C3H1-type" evidence="6">
    <location>
        <begin position="47"/>
        <end position="74"/>
    </location>
</feature>
<feature type="domain" description="C3H1-type" evidence="7">
    <location>
        <begin position="81"/>
        <end position="108"/>
    </location>
</feature>
<evidence type="ECO:0000313" key="9">
    <source>
        <dbReference type="Proteomes" id="UP000567885"/>
    </source>
</evidence>
<comment type="pathway">
    <text evidence="1">Protein modification; protein ubiquitination.</text>
</comment>
<dbReference type="SUPFAM" id="SSF57850">
    <property type="entry name" value="RING/U-box"/>
    <property type="match status" value="1"/>
</dbReference>
<organism evidence="8 9">
    <name type="scientific">Fusarium heterosporum</name>
    <dbReference type="NCBI Taxonomy" id="42747"/>
    <lineage>
        <taxon>Eukaryota</taxon>
        <taxon>Fungi</taxon>
        <taxon>Dikarya</taxon>
        <taxon>Ascomycota</taxon>
        <taxon>Pezizomycotina</taxon>
        <taxon>Sordariomycetes</taxon>
        <taxon>Hypocreomycetidae</taxon>
        <taxon>Hypocreales</taxon>
        <taxon>Nectriaceae</taxon>
        <taxon>Fusarium</taxon>
        <taxon>Fusarium heterosporum species complex</taxon>
    </lineage>
</organism>
<keyword evidence="9" id="KW-1185">Reference proteome</keyword>
<gene>
    <name evidence="8" type="ORF">FHETE_3916</name>
</gene>
<dbReference type="SMART" id="SM00356">
    <property type="entry name" value="ZnF_C3H1"/>
    <property type="match status" value="2"/>
</dbReference>
<dbReference type="Gene3D" id="3.30.1370.210">
    <property type="match status" value="1"/>
</dbReference>
<name>A0A8H5TN18_FUSHE</name>
<feature type="zinc finger region" description="C3H1-type" evidence="6">
    <location>
        <begin position="81"/>
        <end position="108"/>
    </location>
</feature>
<dbReference type="SUPFAM" id="SSF90229">
    <property type="entry name" value="CCCH zinc finger"/>
    <property type="match status" value="2"/>
</dbReference>
<comment type="caution">
    <text evidence="8">The sequence shown here is derived from an EMBL/GenBank/DDBJ whole genome shotgun (WGS) entry which is preliminary data.</text>
</comment>
<dbReference type="GO" id="GO:0003676">
    <property type="term" value="F:nucleic acid binding"/>
    <property type="evidence" value="ECO:0007669"/>
    <property type="project" value="InterPro"/>
</dbReference>
<evidence type="ECO:0000256" key="6">
    <source>
        <dbReference type="PROSITE-ProRule" id="PRU00723"/>
    </source>
</evidence>
<keyword evidence="5 6" id="KW-0862">Zinc</keyword>
<keyword evidence="4" id="KW-0833">Ubl conjugation pathway</keyword>
<dbReference type="PROSITE" id="PS50103">
    <property type="entry name" value="ZF_C3H1"/>
    <property type="match status" value="2"/>
</dbReference>
<dbReference type="Pfam" id="PF00642">
    <property type="entry name" value="zf-CCCH"/>
    <property type="match status" value="1"/>
</dbReference>
<dbReference type="GO" id="GO:0004842">
    <property type="term" value="F:ubiquitin-protein transferase activity"/>
    <property type="evidence" value="ECO:0007669"/>
    <property type="project" value="TreeGrafter"/>
</dbReference>
<keyword evidence="3 6" id="KW-0863">Zinc-finger</keyword>
<protein>
    <recommendedName>
        <fullName evidence="7">C3H1-type domain-containing protein</fullName>
    </recommendedName>
</protein>
<dbReference type="InterPro" id="IPR036855">
    <property type="entry name" value="Znf_CCCH_sf"/>
</dbReference>
<dbReference type="GO" id="GO:0043130">
    <property type="term" value="F:ubiquitin binding"/>
    <property type="evidence" value="ECO:0007669"/>
    <property type="project" value="TreeGrafter"/>
</dbReference>
<dbReference type="Gene3D" id="3.30.70.330">
    <property type="match status" value="1"/>
</dbReference>
<evidence type="ECO:0000256" key="4">
    <source>
        <dbReference type="ARBA" id="ARBA00022786"/>
    </source>
</evidence>
<dbReference type="GO" id="GO:0008270">
    <property type="term" value="F:zinc ion binding"/>
    <property type="evidence" value="ECO:0007669"/>
    <property type="project" value="UniProtKB-KW"/>
</dbReference>
<dbReference type="GO" id="GO:0097039">
    <property type="term" value="P:protein linear polyubiquitination"/>
    <property type="evidence" value="ECO:0007669"/>
    <property type="project" value="TreeGrafter"/>
</dbReference>
<dbReference type="SUPFAM" id="SSF54928">
    <property type="entry name" value="RNA-binding domain, RBD"/>
    <property type="match status" value="1"/>
</dbReference>
<dbReference type="Pfam" id="PF00097">
    <property type="entry name" value="zf-C3HC4"/>
    <property type="match status" value="1"/>
</dbReference>
<dbReference type="Gene3D" id="3.30.40.10">
    <property type="entry name" value="Zinc/RING finger domain, C3HC4 (zinc finger)"/>
    <property type="match status" value="1"/>
</dbReference>